<dbReference type="RefSeq" id="WP_305993960.1">
    <property type="nucleotide sequence ID" value="NZ_JAVAMP010000017.1"/>
</dbReference>
<comment type="caution">
    <text evidence="2">The sequence shown here is derived from an EMBL/GenBank/DDBJ whole genome shotgun (WGS) entry which is preliminary data.</text>
</comment>
<keyword evidence="1" id="KW-0472">Membrane</keyword>
<name>A0ABT9J4W6_9BACL</name>
<feature type="transmembrane region" description="Helical" evidence="1">
    <location>
        <begin position="6"/>
        <end position="23"/>
    </location>
</feature>
<gene>
    <name evidence="2" type="ORF">Q5Y73_21390</name>
</gene>
<keyword evidence="1" id="KW-0812">Transmembrane</keyword>
<evidence type="ECO:0008006" key="4">
    <source>
        <dbReference type="Google" id="ProtNLM"/>
    </source>
</evidence>
<dbReference type="EMBL" id="JAVAMP010000017">
    <property type="protein sequence ID" value="MDP5276651.1"/>
    <property type="molecule type" value="Genomic_DNA"/>
</dbReference>
<organism evidence="2 3">
    <name type="scientific">Chengkuizengella axinellae</name>
    <dbReference type="NCBI Taxonomy" id="3064388"/>
    <lineage>
        <taxon>Bacteria</taxon>
        <taxon>Bacillati</taxon>
        <taxon>Bacillota</taxon>
        <taxon>Bacilli</taxon>
        <taxon>Bacillales</taxon>
        <taxon>Paenibacillaceae</taxon>
        <taxon>Chengkuizengella</taxon>
    </lineage>
</organism>
<reference evidence="2 3" key="1">
    <citation type="submission" date="2023-08" db="EMBL/GenBank/DDBJ databases">
        <authorList>
            <person name="Park J.-S."/>
        </authorList>
    </citation>
    <scope>NUCLEOTIDE SEQUENCE [LARGE SCALE GENOMIC DNA]</scope>
    <source>
        <strain evidence="2 3">2205SS18-9</strain>
    </source>
</reference>
<keyword evidence="1" id="KW-1133">Transmembrane helix</keyword>
<evidence type="ECO:0000313" key="3">
    <source>
        <dbReference type="Proteomes" id="UP001231941"/>
    </source>
</evidence>
<proteinExistence type="predicted"/>
<keyword evidence="3" id="KW-1185">Reference proteome</keyword>
<protein>
    <recommendedName>
        <fullName evidence="4">CcmD family protein</fullName>
    </recommendedName>
</protein>
<accession>A0ABT9J4W6</accession>
<dbReference type="Proteomes" id="UP001231941">
    <property type="component" value="Unassembled WGS sequence"/>
</dbReference>
<evidence type="ECO:0000256" key="1">
    <source>
        <dbReference type="SAM" id="Phobius"/>
    </source>
</evidence>
<evidence type="ECO:0000313" key="2">
    <source>
        <dbReference type="EMBL" id="MDP5276651.1"/>
    </source>
</evidence>
<sequence>MEVNALYVIIGIVIIYVPIFYTINRRIRILEDEVRKLTNGDK</sequence>